<protein>
    <submittedName>
        <fullName evidence="4">NADP-dependent 3-hydroxy acid dehydrogenase YdfG</fullName>
        <ecNumber evidence="4">1.1.1.-</ecNumber>
    </submittedName>
</protein>
<dbReference type="RefSeq" id="WP_113744308.1">
    <property type="nucleotide sequence ID" value="NZ_UAPV01000001.1"/>
</dbReference>
<dbReference type="Gene3D" id="3.40.50.720">
    <property type="entry name" value="NAD(P)-binding Rossmann-like Domain"/>
    <property type="match status" value="1"/>
</dbReference>
<dbReference type="PRINTS" id="PR00081">
    <property type="entry name" value="GDHRDH"/>
</dbReference>
<dbReference type="PRINTS" id="PR00080">
    <property type="entry name" value="SDRFAMILY"/>
</dbReference>
<dbReference type="Proteomes" id="UP000250086">
    <property type="component" value="Unassembled WGS sequence"/>
</dbReference>
<dbReference type="FunFam" id="3.40.50.720:FF:000047">
    <property type="entry name" value="NADP-dependent L-serine/L-allo-threonine dehydrogenase"/>
    <property type="match status" value="1"/>
</dbReference>
<accession>A0A2X0WUP4</accession>
<dbReference type="InterPro" id="IPR002347">
    <property type="entry name" value="SDR_fam"/>
</dbReference>
<evidence type="ECO:0000313" key="4">
    <source>
        <dbReference type="EMBL" id="SPT70212.1"/>
    </source>
</evidence>
<reference evidence="4 5" key="1">
    <citation type="submission" date="2018-06" db="EMBL/GenBank/DDBJ databases">
        <authorList>
            <consortium name="Pathogen Informatics"/>
            <person name="Doyle S."/>
        </authorList>
    </citation>
    <scope>NUCLEOTIDE SEQUENCE [LARGE SCALE GENOMIC DNA]</scope>
    <source>
        <strain evidence="4 5">NCTC13093</strain>
    </source>
</reference>
<evidence type="ECO:0000256" key="1">
    <source>
        <dbReference type="ARBA" id="ARBA00006484"/>
    </source>
</evidence>
<dbReference type="InterPro" id="IPR036291">
    <property type="entry name" value="NAD(P)-bd_dom_sf"/>
</dbReference>
<dbReference type="GO" id="GO:0016616">
    <property type="term" value="F:oxidoreductase activity, acting on the CH-OH group of donors, NAD or NADP as acceptor"/>
    <property type="evidence" value="ECO:0007669"/>
    <property type="project" value="UniProtKB-ARBA"/>
</dbReference>
<evidence type="ECO:0000256" key="3">
    <source>
        <dbReference type="RuleBase" id="RU000363"/>
    </source>
</evidence>
<organism evidence="4 5">
    <name type="scientific">Anaerobiospirillum thomasii</name>
    <dbReference type="NCBI Taxonomy" id="179995"/>
    <lineage>
        <taxon>Bacteria</taxon>
        <taxon>Pseudomonadati</taxon>
        <taxon>Pseudomonadota</taxon>
        <taxon>Gammaproteobacteria</taxon>
        <taxon>Aeromonadales</taxon>
        <taxon>Succinivibrionaceae</taxon>
        <taxon>Anaerobiospirillum</taxon>
    </lineage>
</organism>
<dbReference type="InterPro" id="IPR020904">
    <property type="entry name" value="Sc_DH/Rdtase_CS"/>
</dbReference>
<dbReference type="Pfam" id="PF00106">
    <property type="entry name" value="adh_short"/>
    <property type="match status" value="1"/>
</dbReference>
<name>A0A2X0WUP4_9GAMM</name>
<sequence>MLYSTALVTGASAGFGRAICKSLVKDGLKVIACARREDKLQSLRDELGEALLPVVLDVTDNEAIDRVLSSLPDGFKDIDVLVNNAGLALGLNKIQDSTMADMQIMLDTNIKGLVAMTAAVSKSMMARNKGFIINLGSIAGDWPYTGGNIYGASKAFVAQFSRNLRTDFHGSAIKVCCIKPGLCSDTEFSYVRFAGDEGRVKATYDNVEAITPEDIASLVSYLVSLPRHVNINDIEMMPVAQCYAGPAVVKGDIFTK</sequence>
<dbReference type="PANTHER" id="PTHR42901">
    <property type="entry name" value="ALCOHOL DEHYDROGENASE"/>
    <property type="match status" value="1"/>
</dbReference>
<dbReference type="SUPFAM" id="SSF51735">
    <property type="entry name" value="NAD(P)-binding Rossmann-fold domains"/>
    <property type="match status" value="1"/>
</dbReference>
<dbReference type="EMBL" id="UAPV01000001">
    <property type="protein sequence ID" value="SPT70212.1"/>
    <property type="molecule type" value="Genomic_DNA"/>
</dbReference>
<keyword evidence="2 4" id="KW-0560">Oxidoreductase</keyword>
<comment type="similarity">
    <text evidence="1 3">Belongs to the short-chain dehydrogenases/reductases (SDR) family.</text>
</comment>
<dbReference type="AlphaFoldDB" id="A0A2X0WUP4"/>
<evidence type="ECO:0000256" key="2">
    <source>
        <dbReference type="ARBA" id="ARBA00023002"/>
    </source>
</evidence>
<proteinExistence type="inferred from homology"/>
<dbReference type="PROSITE" id="PS00061">
    <property type="entry name" value="ADH_SHORT"/>
    <property type="match status" value="1"/>
</dbReference>
<dbReference type="EC" id="1.1.1.-" evidence="4"/>
<dbReference type="PANTHER" id="PTHR42901:SF1">
    <property type="entry name" value="ALCOHOL DEHYDROGENASE"/>
    <property type="match status" value="1"/>
</dbReference>
<evidence type="ECO:0000313" key="5">
    <source>
        <dbReference type="Proteomes" id="UP000250086"/>
    </source>
</evidence>
<gene>
    <name evidence="4" type="primary">ydfG</name>
    <name evidence="4" type="ORF">NCTC13093_01621</name>
</gene>
<keyword evidence="5" id="KW-1185">Reference proteome</keyword>